<dbReference type="RefSeq" id="XP_048541816.1">
    <property type="nucleotide sequence ID" value="XM_048685859.1"/>
</dbReference>
<gene>
    <name evidence="2" type="primary">LOC125520829</name>
</gene>
<dbReference type="AlphaFoldDB" id="A0A8R7QXM5"/>
<dbReference type="KEGG" id="tua:125520829"/>
<dbReference type="EnsemblPlants" id="TuG1812G0700002392.01.T01">
    <property type="protein sequence ID" value="TuG1812G0700002392.01.T01"/>
    <property type="gene ID" value="TuG1812G0700002392.01"/>
</dbReference>
<evidence type="ECO:0000256" key="1">
    <source>
        <dbReference type="SAM" id="MobiDB-lite"/>
    </source>
</evidence>
<reference evidence="2" key="2">
    <citation type="submission" date="2018-03" db="EMBL/GenBank/DDBJ databases">
        <title>The Triticum urartu genome reveals the dynamic nature of wheat genome evolution.</title>
        <authorList>
            <person name="Ling H."/>
            <person name="Ma B."/>
            <person name="Shi X."/>
            <person name="Liu H."/>
            <person name="Dong L."/>
            <person name="Sun H."/>
            <person name="Cao Y."/>
            <person name="Gao Q."/>
            <person name="Zheng S."/>
            <person name="Li Y."/>
            <person name="Yu Y."/>
            <person name="Du H."/>
            <person name="Qi M."/>
            <person name="Li Y."/>
            <person name="Yu H."/>
            <person name="Cui Y."/>
            <person name="Wang N."/>
            <person name="Chen C."/>
            <person name="Wu H."/>
            <person name="Zhao Y."/>
            <person name="Zhang J."/>
            <person name="Li Y."/>
            <person name="Zhou W."/>
            <person name="Zhang B."/>
            <person name="Hu W."/>
            <person name="Eijk M."/>
            <person name="Tang J."/>
            <person name="Witsenboer H."/>
            <person name="Zhao S."/>
            <person name="Li Z."/>
            <person name="Zhang A."/>
            <person name="Wang D."/>
            <person name="Liang C."/>
        </authorList>
    </citation>
    <scope>NUCLEOTIDE SEQUENCE [LARGE SCALE GENOMIC DNA]</scope>
    <source>
        <strain evidence="2">cv. G1812</strain>
    </source>
</reference>
<evidence type="ECO:0008006" key="4">
    <source>
        <dbReference type="Google" id="ProtNLM"/>
    </source>
</evidence>
<evidence type="ECO:0000313" key="3">
    <source>
        <dbReference type="Proteomes" id="UP000015106"/>
    </source>
</evidence>
<dbReference type="Proteomes" id="UP000015106">
    <property type="component" value="Chromosome 7"/>
</dbReference>
<accession>A0A8R7QXM5</accession>
<name>A0A8R7QXM5_TRIUA</name>
<evidence type="ECO:0000313" key="2">
    <source>
        <dbReference type="EnsemblPlants" id="TuG1812G0700002392.01.T01"/>
    </source>
</evidence>
<feature type="region of interest" description="Disordered" evidence="1">
    <location>
        <begin position="71"/>
        <end position="186"/>
    </location>
</feature>
<organism evidence="2 3">
    <name type="scientific">Triticum urartu</name>
    <name type="common">Red wild einkorn</name>
    <name type="synonym">Crithodium urartu</name>
    <dbReference type="NCBI Taxonomy" id="4572"/>
    <lineage>
        <taxon>Eukaryota</taxon>
        <taxon>Viridiplantae</taxon>
        <taxon>Streptophyta</taxon>
        <taxon>Embryophyta</taxon>
        <taxon>Tracheophyta</taxon>
        <taxon>Spermatophyta</taxon>
        <taxon>Magnoliopsida</taxon>
        <taxon>Liliopsida</taxon>
        <taxon>Poales</taxon>
        <taxon>Poaceae</taxon>
        <taxon>BOP clade</taxon>
        <taxon>Pooideae</taxon>
        <taxon>Triticodae</taxon>
        <taxon>Triticeae</taxon>
        <taxon>Triticinae</taxon>
        <taxon>Triticum</taxon>
    </lineage>
</organism>
<keyword evidence="3" id="KW-1185">Reference proteome</keyword>
<feature type="compositionally biased region" description="Polar residues" evidence="1">
    <location>
        <begin position="78"/>
        <end position="88"/>
    </location>
</feature>
<reference evidence="3" key="1">
    <citation type="journal article" date="2013" name="Nature">
        <title>Draft genome of the wheat A-genome progenitor Triticum urartu.</title>
        <authorList>
            <person name="Ling H.Q."/>
            <person name="Zhao S."/>
            <person name="Liu D."/>
            <person name="Wang J."/>
            <person name="Sun H."/>
            <person name="Zhang C."/>
            <person name="Fan H."/>
            <person name="Li D."/>
            <person name="Dong L."/>
            <person name="Tao Y."/>
            <person name="Gao C."/>
            <person name="Wu H."/>
            <person name="Li Y."/>
            <person name="Cui Y."/>
            <person name="Guo X."/>
            <person name="Zheng S."/>
            <person name="Wang B."/>
            <person name="Yu K."/>
            <person name="Liang Q."/>
            <person name="Yang W."/>
            <person name="Lou X."/>
            <person name="Chen J."/>
            <person name="Feng M."/>
            <person name="Jian J."/>
            <person name="Zhang X."/>
            <person name="Luo G."/>
            <person name="Jiang Y."/>
            <person name="Liu J."/>
            <person name="Wang Z."/>
            <person name="Sha Y."/>
            <person name="Zhang B."/>
            <person name="Wu H."/>
            <person name="Tang D."/>
            <person name="Shen Q."/>
            <person name="Xue P."/>
            <person name="Zou S."/>
            <person name="Wang X."/>
            <person name="Liu X."/>
            <person name="Wang F."/>
            <person name="Yang Y."/>
            <person name="An X."/>
            <person name="Dong Z."/>
            <person name="Zhang K."/>
            <person name="Zhang X."/>
            <person name="Luo M.C."/>
            <person name="Dvorak J."/>
            <person name="Tong Y."/>
            <person name="Wang J."/>
            <person name="Yang H."/>
            <person name="Li Z."/>
            <person name="Wang D."/>
            <person name="Zhang A."/>
            <person name="Wang J."/>
        </authorList>
    </citation>
    <scope>NUCLEOTIDE SEQUENCE</scope>
    <source>
        <strain evidence="3">cv. G1812</strain>
    </source>
</reference>
<feature type="compositionally biased region" description="Low complexity" evidence="1">
    <location>
        <begin position="101"/>
        <end position="112"/>
    </location>
</feature>
<proteinExistence type="predicted"/>
<reference evidence="2" key="3">
    <citation type="submission" date="2022-06" db="UniProtKB">
        <authorList>
            <consortium name="EnsemblPlants"/>
        </authorList>
    </citation>
    <scope>IDENTIFICATION</scope>
</reference>
<dbReference type="OrthoDB" id="629467at2759"/>
<protein>
    <recommendedName>
        <fullName evidence="4">Trithorax group protein osa-like</fullName>
    </recommendedName>
</protein>
<dbReference type="GeneID" id="125520829"/>
<feature type="compositionally biased region" description="Basic residues" evidence="1">
    <location>
        <begin position="117"/>
        <end position="131"/>
    </location>
</feature>
<dbReference type="Gramene" id="TuG1812G0700002392.01.T01">
    <property type="protein sequence ID" value="TuG1812G0700002392.01.T01"/>
    <property type="gene ID" value="TuG1812G0700002392.01"/>
</dbReference>
<sequence length="265" mass="28968">MSSHVRTHIYADGRAREMDYAYAAPDRQMGCFPLGRMISKVIKKCNGRRGRTRHEHLDYAMAHPHAQTHYVRPDARTVTYTTTSNPPSSHAMPAQQPPVHGPYGPAAGAPPRADGKPRKRKKSKSKSKHVRFNTPGPGPGPGPPPSAADAYQHQHAPPAAGTSGDAAYGDQHQHHAAASHAYAPAPPQGHGHGYGYGYGRYAPSPLTRWEMLGAGGTPRRHEYFSGEYRWYYPTPVREGIYSMATDANRLTAIFSEENPNACTIV</sequence>
<feature type="compositionally biased region" description="Pro residues" evidence="1">
    <location>
        <begin position="136"/>
        <end position="146"/>
    </location>
</feature>